<dbReference type="RefSeq" id="WP_309047737.1">
    <property type="nucleotide sequence ID" value="NZ_JAVIGA010000015.1"/>
</dbReference>
<protein>
    <submittedName>
        <fullName evidence="1">Uncharacterized protein</fullName>
    </submittedName>
</protein>
<dbReference type="Proteomes" id="UP001224622">
    <property type="component" value="Unassembled WGS sequence"/>
</dbReference>
<name>A0AAJ2DCT3_SERFO</name>
<dbReference type="AlphaFoldDB" id="A0AAJ2DCT3"/>
<sequence length="132" mass="14980">MMNVNELIRQPVNEGVVAVEGFVVYLNDGRLYLIDLNYGDDYFRAPAILIENDELPAALENNVGLYGGGTSRLFHRAKITGHAIINSACLSLYVDEILVEDNNKWLPIDLKKHYDARHGDDSIDWNDIFKQE</sequence>
<reference evidence="1" key="1">
    <citation type="submission" date="2023-08" db="EMBL/GenBank/DDBJ databases">
        <title>The Comparative Genomic Analysis of Yersiniaceae from Polar Regions.</title>
        <authorList>
            <person name="Goncharov A."/>
            <person name="Aslanov B."/>
            <person name="Kolodzhieva V."/>
            <person name="Azarov D."/>
            <person name="Mochov A."/>
            <person name="Lebedeva E."/>
        </authorList>
    </citation>
    <scope>NUCLEOTIDE SEQUENCE</scope>
    <source>
        <strain evidence="1">Vf</strain>
    </source>
</reference>
<accession>A0AAJ2DCT3</accession>
<proteinExistence type="predicted"/>
<comment type="caution">
    <text evidence="1">The sequence shown here is derived from an EMBL/GenBank/DDBJ whole genome shotgun (WGS) entry which is preliminary data.</text>
</comment>
<gene>
    <name evidence="1" type="ORF">RDT67_14680</name>
</gene>
<organism evidence="1 2">
    <name type="scientific">Serratia fonticola</name>
    <dbReference type="NCBI Taxonomy" id="47917"/>
    <lineage>
        <taxon>Bacteria</taxon>
        <taxon>Pseudomonadati</taxon>
        <taxon>Pseudomonadota</taxon>
        <taxon>Gammaproteobacteria</taxon>
        <taxon>Enterobacterales</taxon>
        <taxon>Yersiniaceae</taxon>
        <taxon>Serratia</taxon>
    </lineage>
</organism>
<evidence type="ECO:0000313" key="2">
    <source>
        <dbReference type="Proteomes" id="UP001224622"/>
    </source>
</evidence>
<dbReference type="EMBL" id="JAVIGA010000015">
    <property type="protein sequence ID" value="MDQ9127675.1"/>
    <property type="molecule type" value="Genomic_DNA"/>
</dbReference>
<evidence type="ECO:0000313" key="1">
    <source>
        <dbReference type="EMBL" id="MDQ9127675.1"/>
    </source>
</evidence>